<accession>A0A0A1MKX3</accession>
<dbReference type="Proteomes" id="UP000040453">
    <property type="component" value="Unassembled WGS sequence"/>
</dbReference>
<keyword evidence="1 5" id="KW-0489">Methyltransferase</keyword>
<dbReference type="PROSITE" id="PS50123">
    <property type="entry name" value="CHER"/>
    <property type="match status" value="1"/>
</dbReference>
<dbReference type="GO" id="GO:0032259">
    <property type="term" value="P:methylation"/>
    <property type="evidence" value="ECO:0007669"/>
    <property type="project" value="UniProtKB-KW"/>
</dbReference>
<dbReference type="InterPro" id="IPR029063">
    <property type="entry name" value="SAM-dependent_MTases_sf"/>
</dbReference>
<dbReference type="SUPFAM" id="SSF47757">
    <property type="entry name" value="Chemotaxis receptor methyltransferase CheR, N-terminal domain"/>
    <property type="match status" value="1"/>
</dbReference>
<gene>
    <name evidence="5" type="primary">cheR2</name>
    <name evidence="5" type="ORF">BN997_03669</name>
</gene>
<dbReference type="SMART" id="SM00138">
    <property type="entry name" value="MeTrc"/>
    <property type="match status" value="1"/>
</dbReference>
<evidence type="ECO:0000259" key="4">
    <source>
        <dbReference type="PROSITE" id="PS50123"/>
    </source>
</evidence>
<dbReference type="EMBL" id="CDGG01000001">
    <property type="protein sequence ID" value="CEI83748.1"/>
    <property type="molecule type" value="Genomic_DNA"/>
</dbReference>
<dbReference type="PANTHER" id="PTHR24422">
    <property type="entry name" value="CHEMOTAXIS PROTEIN METHYLTRANSFERASE"/>
    <property type="match status" value="1"/>
</dbReference>
<dbReference type="GO" id="GO:0008757">
    <property type="term" value="F:S-adenosylmethionine-dependent methyltransferase activity"/>
    <property type="evidence" value="ECO:0007669"/>
    <property type="project" value="InterPro"/>
</dbReference>
<evidence type="ECO:0000313" key="6">
    <source>
        <dbReference type="Proteomes" id="UP000040453"/>
    </source>
</evidence>
<dbReference type="InterPro" id="IPR050903">
    <property type="entry name" value="Bact_Chemotaxis_MeTrfase"/>
</dbReference>
<evidence type="ECO:0000256" key="2">
    <source>
        <dbReference type="ARBA" id="ARBA00022679"/>
    </source>
</evidence>
<keyword evidence="6" id="KW-1185">Reference proteome</keyword>
<dbReference type="RefSeq" id="WP_042534148.1">
    <property type="nucleotide sequence ID" value="NZ_CAXOIH010000007.1"/>
</dbReference>
<name>A0A0A1MKX3_9BACI</name>
<keyword evidence="3" id="KW-0949">S-adenosyl-L-methionine</keyword>
<organism evidence="5 6">
    <name type="scientific">Oceanobacillus oncorhynchi</name>
    <dbReference type="NCBI Taxonomy" id="545501"/>
    <lineage>
        <taxon>Bacteria</taxon>
        <taxon>Bacillati</taxon>
        <taxon>Bacillota</taxon>
        <taxon>Bacilli</taxon>
        <taxon>Bacillales</taxon>
        <taxon>Bacillaceae</taxon>
        <taxon>Oceanobacillus</taxon>
    </lineage>
</organism>
<dbReference type="InterPro" id="IPR000780">
    <property type="entry name" value="CheR_MeTrfase"/>
</dbReference>
<sequence length="257" mass="30475">MKDDYDLMKQKVHQSLKLNLSLYKEAQMKRRITTLRDKHGFRSYIDYFSACQKDTKLLEEFTEKLTINVSEFYRNPNRWDVLQKKIIPELTKNKRKITIWSAACSTGEEPYSLAMMLEEYFPGLRYQIRATDFDQAVLSAAKQGNYQERSLKELPAALKKKYFTSQGTIFQVDPSLRKHIRFERHNLLEDTYPRDVDLIVCRNVLIYFTDEAKNNIFHHFNKALTKGGCLFVGSTEQIFNAEQFGFYLEDSFFYRKQ</sequence>
<proteinExistence type="predicted"/>
<dbReference type="Gene3D" id="3.40.50.150">
    <property type="entry name" value="Vaccinia Virus protein VP39"/>
    <property type="match status" value="1"/>
</dbReference>
<reference evidence="5 6" key="1">
    <citation type="submission" date="2014-11" db="EMBL/GenBank/DDBJ databases">
        <authorList>
            <person name="Urmite Genomes Urmite Genomes"/>
        </authorList>
    </citation>
    <scope>NUCLEOTIDE SEQUENCE [LARGE SCALE GENOMIC DNA]</scope>
    <source>
        <strain evidence="5 6">Oc5</strain>
    </source>
</reference>
<dbReference type="PRINTS" id="PR00996">
    <property type="entry name" value="CHERMTFRASE"/>
</dbReference>
<dbReference type="InterPro" id="IPR022642">
    <property type="entry name" value="CheR_C"/>
</dbReference>
<dbReference type="PANTHER" id="PTHR24422:SF19">
    <property type="entry name" value="CHEMOTAXIS PROTEIN METHYLTRANSFERASE"/>
    <property type="match status" value="1"/>
</dbReference>
<dbReference type="AlphaFoldDB" id="A0A0A1MKX3"/>
<dbReference type="Pfam" id="PF03705">
    <property type="entry name" value="CheR_N"/>
    <property type="match status" value="1"/>
</dbReference>
<evidence type="ECO:0000256" key="3">
    <source>
        <dbReference type="ARBA" id="ARBA00022691"/>
    </source>
</evidence>
<evidence type="ECO:0000313" key="5">
    <source>
        <dbReference type="EMBL" id="CEI83748.1"/>
    </source>
</evidence>
<evidence type="ECO:0000256" key="1">
    <source>
        <dbReference type="ARBA" id="ARBA00022603"/>
    </source>
</evidence>
<dbReference type="SUPFAM" id="SSF53335">
    <property type="entry name" value="S-adenosyl-L-methionine-dependent methyltransferases"/>
    <property type="match status" value="1"/>
</dbReference>
<keyword evidence="2 5" id="KW-0808">Transferase</keyword>
<dbReference type="Pfam" id="PF01739">
    <property type="entry name" value="CheR"/>
    <property type="match status" value="1"/>
</dbReference>
<dbReference type="OrthoDB" id="9816309at2"/>
<dbReference type="InterPro" id="IPR022641">
    <property type="entry name" value="CheR_N"/>
</dbReference>
<feature type="domain" description="CheR-type methyltransferase" evidence="4">
    <location>
        <begin position="1"/>
        <end position="257"/>
    </location>
</feature>
<protein>
    <submittedName>
        <fullName evidence="5">Chemotaxis protein methyltransferase Cher2</fullName>
    </submittedName>
</protein>
<dbReference type="STRING" id="545501.BN997_03669"/>